<dbReference type="EMBL" id="JANDBD010000009">
    <property type="protein sequence ID" value="MCP9274886.1"/>
    <property type="molecule type" value="Genomic_DNA"/>
</dbReference>
<dbReference type="RefSeq" id="WP_255062583.1">
    <property type="nucleotide sequence ID" value="NZ_JANDBD010000009.1"/>
</dbReference>
<name>A0ABT1M6T7_9MYCO</name>
<dbReference type="Gene3D" id="1.20.120.330">
    <property type="entry name" value="Nucleotidyltransferases domain 2"/>
    <property type="match status" value="1"/>
</dbReference>
<evidence type="ECO:0000256" key="1">
    <source>
        <dbReference type="SAM" id="MobiDB-lite"/>
    </source>
</evidence>
<feature type="region of interest" description="Disordered" evidence="1">
    <location>
        <begin position="97"/>
        <end position="172"/>
    </location>
</feature>
<protein>
    <submittedName>
        <fullName evidence="2">Uncharacterized protein</fullName>
    </submittedName>
</protein>
<dbReference type="Proteomes" id="UP001651690">
    <property type="component" value="Unassembled WGS sequence"/>
</dbReference>
<comment type="caution">
    <text evidence="2">The sequence shown here is derived from an EMBL/GenBank/DDBJ whole genome shotgun (WGS) entry which is preliminary data.</text>
</comment>
<sequence>MVRSEHQQRLLRVSTAPKKTLDLLSEGVSLTATFGQPIEDLVQQAAADRLKLGLRFLRVGMRMSATTRPDWRSVIGRFYYAMYHSMRAVSYYSHNGDDHQEHNKLPGALPNDFPNRDIRSNDLKDARVRRNEADYDPYPNDSAYFREDSKRPNTSGDNICVGLPRLSRAKRM</sequence>
<organism evidence="2 3">
    <name type="scientific">Mycolicibacterium arenosum</name>
    <dbReference type="NCBI Taxonomy" id="2952157"/>
    <lineage>
        <taxon>Bacteria</taxon>
        <taxon>Bacillati</taxon>
        <taxon>Actinomycetota</taxon>
        <taxon>Actinomycetes</taxon>
        <taxon>Mycobacteriales</taxon>
        <taxon>Mycobacteriaceae</taxon>
        <taxon>Mycolicibacterium</taxon>
    </lineage>
</organism>
<evidence type="ECO:0000313" key="3">
    <source>
        <dbReference type="Proteomes" id="UP001651690"/>
    </source>
</evidence>
<evidence type="ECO:0000313" key="2">
    <source>
        <dbReference type="EMBL" id="MCP9274886.1"/>
    </source>
</evidence>
<proteinExistence type="predicted"/>
<reference evidence="2 3" key="1">
    <citation type="submission" date="2022-06" db="EMBL/GenBank/DDBJ databases">
        <title>Mycolicibacterium sp. CAU 1645 isolated from seawater.</title>
        <authorList>
            <person name="Kim W."/>
        </authorList>
    </citation>
    <scope>NUCLEOTIDE SEQUENCE [LARGE SCALE GENOMIC DNA]</scope>
    <source>
        <strain evidence="2 3">CAU 1645</strain>
    </source>
</reference>
<feature type="compositionally biased region" description="Basic and acidic residues" evidence="1">
    <location>
        <begin position="114"/>
        <end position="133"/>
    </location>
</feature>
<keyword evidence="3" id="KW-1185">Reference proteome</keyword>
<accession>A0ABT1M6T7</accession>
<gene>
    <name evidence="2" type="ORF">NM203_22080</name>
</gene>